<comment type="function">
    <text evidence="1 6">Transcription factor that specifically binds AT-rich DNA sequences related to the nuclear matrix attachment regions (MARs).</text>
</comment>
<feature type="compositionally biased region" description="Polar residues" evidence="7">
    <location>
        <begin position="390"/>
        <end position="408"/>
    </location>
</feature>
<dbReference type="EMBL" id="OIVN01005301">
    <property type="protein sequence ID" value="SPD21824.1"/>
    <property type="molecule type" value="Genomic_DNA"/>
</dbReference>
<feature type="region of interest" description="Disordered" evidence="7">
    <location>
        <begin position="54"/>
        <end position="122"/>
    </location>
</feature>
<evidence type="ECO:0000256" key="5">
    <source>
        <dbReference type="ARBA" id="ARBA00023242"/>
    </source>
</evidence>
<keyword evidence="4 6" id="KW-0804">Transcription</keyword>
<evidence type="ECO:0000256" key="1">
    <source>
        <dbReference type="ARBA" id="ARBA00003687"/>
    </source>
</evidence>
<accession>A0A2N9ICI2</accession>
<dbReference type="InterPro" id="IPR039605">
    <property type="entry name" value="AHL"/>
</dbReference>
<protein>
    <recommendedName>
        <fullName evidence="6">AT-hook motif nuclear-localized protein</fullName>
    </recommendedName>
</protein>
<sequence>MEEKESTASGSLGNSDTDSPPAPLSNNNNTNHGVSTTMMMMTTGTTTNTTTIATTTTTPVMSSGGTSGDLFGKKKRGRPRKYDADGNLRVSYSVPPPPGFAFSPSSSEFSSKRGRGRPPGSGNWQLLASLGELFANTAGGDFTPHVVTVNTGEDVAAKILSFAQKGPRGICVLSANGAVSNVTIRQPGSSGGILTYEACPRICSFYVTYHLDLAFLLNFCTSSRVGIGIIYLRKNGALLKEPLATTSGWASDVFLILPGRFEILSLSGSFTVTDNSGIRSRTGGLSVSLAGPDGRVIGGGIAGFLTAAGPIQIVVGSFMPNGYKVHKRKHHREHSMTSPISGAPAMVTAATPISQAKPDGETFFNATSPLPGQNHGEPHNHGEEHHSNDKQNSNTTPITAGWNSSEPTSVHMPSPDINISASEF</sequence>
<evidence type="ECO:0000256" key="4">
    <source>
        <dbReference type="ARBA" id="ARBA00023163"/>
    </source>
</evidence>
<name>A0A2N9ICI2_FAGSY</name>
<keyword evidence="5 6" id="KW-0539">Nucleus</keyword>
<gene>
    <name evidence="9" type="ORF">FSB_LOCUS49706</name>
</gene>
<comment type="subcellular location">
    <subcellularLocation>
        <location evidence="6">Nucleus</location>
    </subcellularLocation>
</comment>
<evidence type="ECO:0000256" key="3">
    <source>
        <dbReference type="ARBA" id="ARBA00023125"/>
    </source>
</evidence>
<organism evidence="9">
    <name type="scientific">Fagus sylvatica</name>
    <name type="common">Beechnut</name>
    <dbReference type="NCBI Taxonomy" id="28930"/>
    <lineage>
        <taxon>Eukaryota</taxon>
        <taxon>Viridiplantae</taxon>
        <taxon>Streptophyta</taxon>
        <taxon>Embryophyta</taxon>
        <taxon>Tracheophyta</taxon>
        <taxon>Spermatophyta</taxon>
        <taxon>Magnoliopsida</taxon>
        <taxon>eudicotyledons</taxon>
        <taxon>Gunneridae</taxon>
        <taxon>Pentapetalae</taxon>
        <taxon>rosids</taxon>
        <taxon>fabids</taxon>
        <taxon>Fagales</taxon>
        <taxon>Fagaceae</taxon>
        <taxon>Fagus</taxon>
    </lineage>
</organism>
<dbReference type="SMART" id="SM00384">
    <property type="entry name" value="AT_hook"/>
    <property type="match status" value="2"/>
</dbReference>
<keyword evidence="3 6" id="KW-0238">DNA-binding</keyword>
<evidence type="ECO:0000256" key="6">
    <source>
        <dbReference type="RuleBase" id="RU367031"/>
    </source>
</evidence>
<dbReference type="Gene3D" id="3.30.1330.80">
    <property type="entry name" value="Hypothetical protein, similar to alpha- acetolactate decarboxylase, domain 2"/>
    <property type="match status" value="1"/>
</dbReference>
<feature type="domain" description="PPC" evidence="8">
    <location>
        <begin position="139"/>
        <end position="343"/>
    </location>
</feature>
<dbReference type="CDD" id="cd11378">
    <property type="entry name" value="DUF296"/>
    <property type="match status" value="1"/>
</dbReference>
<reference evidence="9" key="1">
    <citation type="submission" date="2018-02" db="EMBL/GenBank/DDBJ databases">
        <authorList>
            <person name="Cohen D.B."/>
            <person name="Kent A.D."/>
        </authorList>
    </citation>
    <scope>NUCLEOTIDE SEQUENCE</scope>
</reference>
<dbReference type="GO" id="GO:0003680">
    <property type="term" value="F:minor groove of adenine-thymine-rich DNA binding"/>
    <property type="evidence" value="ECO:0007669"/>
    <property type="project" value="UniProtKB-UniRule"/>
</dbReference>
<dbReference type="Pfam" id="PF03479">
    <property type="entry name" value="PCC"/>
    <property type="match status" value="1"/>
</dbReference>
<evidence type="ECO:0000256" key="2">
    <source>
        <dbReference type="ARBA" id="ARBA00023015"/>
    </source>
</evidence>
<feature type="compositionally biased region" description="Basic and acidic residues" evidence="7">
    <location>
        <begin position="376"/>
        <end position="389"/>
    </location>
</feature>
<proteinExistence type="predicted"/>
<dbReference type="PANTHER" id="PTHR31500">
    <property type="entry name" value="AT-HOOK MOTIF NUCLEAR-LOCALIZED PROTEIN 9"/>
    <property type="match status" value="1"/>
</dbReference>
<dbReference type="InterPro" id="IPR017956">
    <property type="entry name" value="AT_hook_DNA-bd_motif"/>
</dbReference>
<keyword evidence="2 6" id="KW-0805">Transcription regulation</keyword>
<dbReference type="PROSITE" id="PS51742">
    <property type="entry name" value="PPC"/>
    <property type="match status" value="1"/>
</dbReference>
<evidence type="ECO:0000259" key="8">
    <source>
        <dbReference type="PROSITE" id="PS51742"/>
    </source>
</evidence>
<dbReference type="AlphaFoldDB" id="A0A2N9ICI2"/>
<dbReference type="Pfam" id="PF02178">
    <property type="entry name" value="AT_hook"/>
    <property type="match status" value="2"/>
</dbReference>
<dbReference type="PANTHER" id="PTHR31500:SF56">
    <property type="entry name" value="AT-HOOK MOTIF NUCLEAR-LOCALIZED PROTEIN"/>
    <property type="match status" value="1"/>
</dbReference>
<dbReference type="SUPFAM" id="SSF117856">
    <property type="entry name" value="AF0104/ALDC/Ptd012-like"/>
    <property type="match status" value="2"/>
</dbReference>
<dbReference type="GO" id="GO:0005634">
    <property type="term" value="C:nucleus"/>
    <property type="evidence" value="ECO:0007669"/>
    <property type="project" value="UniProtKB-SubCell"/>
</dbReference>
<feature type="region of interest" description="Disordered" evidence="7">
    <location>
        <begin position="356"/>
        <end position="424"/>
    </location>
</feature>
<feature type="region of interest" description="Disordered" evidence="7">
    <location>
        <begin position="1"/>
        <end position="35"/>
    </location>
</feature>
<feature type="compositionally biased region" description="Polar residues" evidence="7">
    <location>
        <begin position="7"/>
        <end position="34"/>
    </location>
</feature>
<feature type="compositionally biased region" description="Low complexity" evidence="7">
    <location>
        <begin position="54"/>
        <end position="64"/>
    </location>
</feature>
<evidence type="ECO:0000313" key="9">
    <source>
        <dbReference type="EMBL" id="SPD21824.1"/>
    </source>
</evidence>
<comment type="domain">
    <text evidence="6">The PPC domain mediates interactions between AHL proteins.</text>
</comment>
<dbReference type="InterPro" id="IPR005175">
    <property type="entry name" value="PPC_dom"/>
</dbReference>
<feature type="compositionally biased region" description="Low complexity" evidence="7">
    <location>
        <begin position="100"/>
        <end position="109"/>
    </location>
</feature>
<evidence type="ECO:0000256" key="7">
    <source>
        <dbReference type="SAM" id="MobiDB-lite"/>
    </source>
</evidence>